<keyword evidence="1" id="KW-0808">Transferase</keyword>
<comment type="catalytic activity">
    <reaction evidence="1">
        <text>adenosine(2030) in 23S rRNA + S-adenosyl-L-methionine = N(6)-methyladenosine(2030) in 23S rRNA + S-adenosyl-L-homocysteine + H(+)</text>
        <dbReference type="Rhea" id="RHEA:43736"/>
        <dbReference type="Rhea" id="RHEA-COMP:10668"/>
        <dbReference type="Rhea" id="RHEA-COMP:10669"/>
        <dbReference type="ChEBI" id="CHEBI:15378"/>
        <dbReference type="ChEBI" id="CHEBI:57856"/>
        <dbReference type="ChEBI" id="CHEBI:59789"/>
        <dbReference type="ChEBI" id="CHEBI:74411"/>
        <dbReference type="ChEBI" id="CHEBI:74449"/>
        <dbReference type="EC" id="2.1.1.266"/>
    </reaction>
</comment>
<dbReference type="SUPFAM" id="SSF53335">
    <property type="entry name" value="S-adenosyl-L-methionine-dependent methyltransferases"/>
    <property type="match status" value="1"/>
</dbReference>
<comment type="function">
    <text evidence="1">Specifically methylates the adenine in position 2030 of 23S rRNA.</text>
</comment>
<dbReference type="Proteomes" id="UP001501671">
    <property type="component" value="Unassembled WGS sequence"/>
</dbReference>
<dbReference type="EC" id="2.1.1.266" evidence="1"/>
<feature type="active site" description="Proton acceptor" evidence="1">
    <location>
        <position position="169"/>
    </location>
</feature>
<sequence>MFSYRHAFHAGNHADVLKHLIVVMLLRHLGRKEAPFWYLDTHAGAGVYALDGAWAGKNAEFDTGIARLWDRQDLPPPVADYVEQVAAFNPGGALRRYPGSPFLALRLLRERDRLRLFELHPTEIGVLRDNFGRQERAVMRRTMIYEADGFDGLKALLPPPARRGLVLIDPSYEDKRDYARALQTVKDGLERFATGCYAVWYPQVQRRESVQLPERLGRLPAKSWLHASLTVRRPVAGGLGLHGSGMFVVNPPWTMAAALQTALPWLRDVLAQDDGAAFTLEARGD</sequence>
<organism evidence="2 3">
    <name type="scientific">Pigmentiphaga soli</name>
    <dbReference type="NCBI Taxonomy" id="1007095"/>
    <lineage>
        <taxon>Bacteria</taxon>
        <taxon>Pseudomonadati</taxon>
        <taxon>Pseudomonadota</taxon>
        <taxon>Betaproteobacteria</taxon>
        <taxon>Burkholderiales</taxon>
        <taxon>Alcaligenaceae</taxon>
        <taxon>Pigmentiphaga</taxon>
    </lineage>
</organism>
<dbReference type="Pfam" id="PF04378">
    <property type="entry name" value="RsmJ"/>
    <property type="match status" value="1"/>
</dbReference>
<comment type="similarity">
    <text evidence="1">Belongs to the RlmJ family.</text>
</comment>
<dbReference type="EMBL" id="BAABFO010000008">
    <property type="protein sequence ID" value="GAA4331390.1"/>
    <property type="molecule type" value="Genomic_DNA"/>
</dbReference>
<feature type="binding site" evidence="1">
    <location>
        <begin position="148"/>
        <end position="149"/>
    </location>
    <ligand>
        <name>S-adenosyl-L-methionine</name>
        <dbReference type="ChEBI" id="CHEBI:59789"/>
    </ligand>
</feature>
<feature type="binding site" evidence="1">
    <location>
        <position position="19"/>
    </location>
    <ligand>
        <name>S-adenosyl-L-methionine</name>
        <dbReference type="ChEBI" id="CHEBI:59789"/>
    </ligand>
</feature>
<dbReference type="HAMAP" id="MF_00934">
    <property type="entry name" value="23SrRNA_methyltr_J"/>
    <property type="match status" value="1"/>
</dbReference>
<comment type="caution">
    <text evidence="2">The sequence shown here is derived from an EMBL/GenBank/DDBJ whole genome shotgun (WGS) entry which is preliminary data.</text>
</comment>
<keyword evidence="3" id="KW-1185">Reference proteome</keyword>
<feature type="binding site" evidence="1">
    <location>
        <position position="100"/>
    </location>
    <ligand>
        <name>S-adenosyl-L-methionine</name>
        <dbReference type="ChEBI" id="CHEBI:59789"/>
    </ligand>
</feature>
<evidence type="ECO:0000256" key="1">
    <source>
        <dbReference type="HAMAP-Rule" id="MF_00934"/>
    </source>
</evidence>
<dbReference type="RefSeq" id="WP_345248891.1">
    <property type="nucleotide sequence ID" value="NZ_BAABFO010000008.1"/>
</dbReference>
<comment type="subunit">
    <text evidence="1">Monomer.</text>
</comment>
<keyword evidence="1" id="KW-0698">rRNA processing</keyword>
<dbReference type="PANTHER" id="PTHR37426">
    <property type="entry name" value="RIBOSOMAL RNA LARGE SUBUNIT METHYLTRANSFERASE J"/>
    <property type="match status" value="1"/>
</dbReference>
<feature type="binding site" evidence="1">
    <location>
        <position position="42"/>
    </location>
    <ligand>
        <name>S-adenosyl-L-methionine</name>
        <dbReference type="ChEBI" id="CHEBI:59789"/>
    </ligand>
</feature>
<keyword evidence="1" id="KW-0694">RNA-binding</keyword>
<keyword evidence="1" id="KW-0489">Methyltransferase</keyword>
<accession>A0ABP8GYI4</accession>
<protein>
    <recommendedName>
        <fullName evidence="1">Ribosomal RNA large subunit methyltransferase J</fullName>
        <ecNumber evidence="1">2.1.1.266</ecNumber>
    </recommendedName>
    <alternativeName>
        <fullName evidence="1">23S rRNA (adenine(2030)-N6)-methyltransferase</fullName>
    </alternativeName>
    <alternativeName>
        <fullName evidence="1">23S rRNA m6A2030 methyltransferase</fullName>
    </alternativeName>
</protein>
<dbReference type="InterPro" id="IPR007473">
    <property type="entry name" value="RlmJ"/>
</dbReference>
<reference evidence="3" key="1">
    <citation type="journal article" date="2019" name="Int. J. Syst. Evol. Microbiol.">
        <title>The Global Catalogue of Microorganisms (GCM) 10K type strain sequencing project: providing services to taxonomists for standard genome sequencing and annotation.</title>
        <authorList>
            <consortium name="The Broad Institute Genomics Platform"/>
            <consortium name="The Broad Institute Genome Sequencing Center for Infectious Disease"/>
            <person name="Wu L."/>
            <person name="Ma J."/>
        </authorList>
    </citation>
    <scope>NUCLEOTIDE SEQUENCE [LARGE SCALE GENOMIC DNA]</scope>
    <source>
        <strain evidence="3">JCM 17666</strain>
    </source>
</reference>
<feature type="binding site" evidence="1">
    <location>
        <position position="118"/>
    </location>
    <ligand>
        <name>S-adenosyl-L-methionine</name>
        <dbReference type="ChEBI" id="CHEBI:59789"/>
    </ligand>
</feature>
<proteinExistence type="inferred from homology"/>
<feature type="binding site" evidence="1">
    <location>
        <position position="169"/>
    </location>
    <ligand>
        <name>S-adenosyl-L-methionine</name>
        <dbReference type="ChEBI" id="CHEBI:59789"/>
    </ligand>
</feature>
<gene>
    <name evidence="1 2" type="primary">rlmJ</name>
    <name evidence="2" type="ORF">GCM10023144_19970</name>
</gene>
<feature type="site" description="Interaction with substrate rRNA" evidence="1">
    <location>
        <position position="4"/>
    </location>
</feature>
<name>A0ABP8GYI4_9BURK</name>
<evidence type="ECO:0000313" key="3">
    <source>
        <dbReference type="Proteomes" id="UP001501671"/>
    </source>
</evidence>
<keyword evidence="1" id="KW-0949">S-adenosyl-L-methionine</keyword>
<dbReference type="PANTHER" id="PTHR37426:SF1">
    <property type="entry name" value="RIBOSOMAL RNA LARGE SUBUNIT METHYLTRANSFERASE J"/>
    <property type="match status" value="1"/>
</dbReference>
<dbReference type="InterPro" id="IPR029063">
    <property type="entry name" value="SAM-dependent_MTases_sf"/>
</dbReference>
<dbReference type="Gene3D" id="3.40.50.150">
    <property type="entry name" value="Vaccinia Virus protein VP39"/>
    <property type="match status" value="1"/>
</dbReference>
<evidence type="ECO:0000313" key="2">
    <source>
        <dbReference type="EMBL" id="GAA4331390.1"/>
    </source>
</evidence>